<dbReference type="Pfam" id="PF00030">
    <property type="entry name" value="Crystall"/>
    <property type="match status" value="2"/>
</dbReference>
<evidence type="ECO:0000256" key="1">
    <source>
        <dbReference type="ARBA" id="ARBA00009646"/>
    </source>
</evidence>
<dbReference type="Gene3D" id="2.60.20.10">
    <property type="entry name" value="Crystallins"/>
    <property type="match status" value="2"/>
</dbReference>
<dbReference type="EMBL" id="AWFH01000003">
    <property type="protein sequence ID" value="KCZ64546.1"/>
    <property type="molecule type" value="Genomic_DNA"/>
</dbReference>
<evidence type="ECO:0000256" key="2">
    <source>
        <dbReference type="ARBA" id="ARBA00022737"/>
    </source>
</evidence>
<evidence type="ECO:0000313" key="6">
    <source>
        <dbReference type="Proteomes" id="UP000024547"/>
    </source>
</evidence>
<dbReference type="Proteomes" id="UP000024547">
    <property type="component" value="Unassembled WGS sequence"/>
</dbReference>
<reference evidence="5 6" key="1">
    <citation type="journal article" date="2014" name="Antonie Van Leeuwenhoek">
        <title>Hyphomonas beringensis sp. nov. and Hyphomonas chukchiensis sp. nov., isolated from surface seawater of the Bering Sea and Chukchi Sea.</title>
        <authorList>
            <person name="Li C."/>
            <person name="Lai Q."/>
            <person name="Li G."/>
            <person name="Dong C."/>
            <person name="Wang J."/>
            <person name="Liao Y."/>
            <person name="Shao Z."/>
        </authorList>
    </citation>
    <scope>NUCLEOTIDE SEQUENCE [LARGE SCALE GENOMIC DNA]</scope>
    <source>
        <strain evidence="5 6">22II1-22F38</strain>
    </source>
</reference>
<keyword evidence="2" id="KW-0677">Repeat</keyword>
<comment type="caution">
    <text evidence="5">The sequence shown here is derived from an EMBL/GenBank/DDBJ whole genome shotgun (WGS) entry which is preliminary data.</text>
</comment>
<protein>
    <recommendedName>
        <fullName evidence="4">Beta/gamma crystallin 'Greek key' domain-containing protein</fullName>
    </recommendedName>
</protein>
<dbReference type="SMART" id="SM00247">
    <property type="entry name" value="XTALbg"/>
    <property type="match status" value="2"/>
</dbReference>
<dbReference type="eggNOG" id="COG3134">
    <property type="taxonomic scope" value="Bacteria"/>
</dbReference>
<gene>
    <name evidence="5" type="ORF">HY36_13205</name>
</gene>
<evidence type="ECO:0000259" key="4">
    <source>
        <dbReference type="PROSITE" id="PS50915"/>
    </source>
</evidence>
<feature type="domain" description="Beta/gamma crystallin 'Greek key'" evidence="4">
    <location>
        <begin position="178"/>
        <end position="218"/>
    </location>
</feature>
<proteinExistence type="inferred from homology"/>
<dbReference type="PROSITE" id="PS50915">
    <property type="entry name" value="CRYSTALLIN_BETA_GAMMA"/>
    <property type="match status" value="2"/>
</dbReference>
<accession>A0A059EA18</accession>
<evidence type="ECO:0000256" key="3">
    <source>
        <dbReference type="SAM" id="SignalP"/>
    </source>
</evidence>
<keyword evidence="6" id="KW-1185">Reference proteome</keyword>
<dbReference type="PATRIC" id="fig|1280948.3.peg.879"/>
<dbReference type="InterPro" id="IPR011024">
    <property type="entry name" value="G_crystallin-like"/>
</dbReference>
<keyword evidence="3" id="KW-0732">Signal</keyword>
<dbReference type="InterPro" id="IPR001064">
    <property type="entry name" value="Beta/gamma_crystallin"/>
</dbReference>
<organism evidence="5 6">
    <name type="scientific">Hyphomonas atlantica</name>
    <dbReference type="NCBI Taxonomy" id="1280948"/>
    <lineage>
        <taxon>Bacteria</taxon>
        <taxon>Pseudomonadati</taxon>
        <taxon>Pseudomonadota</taxon>
        <taxon>Alphaproteobacteria</taxon>
        <taxon>Hyphomonadales</taxon>
        <taxon>Hyphomonadaceae</taxon>
        <taxon>Hyphomonas</taxon>
    </lineage>
</organism>
<feature type="domain" description="Beta/gamma crystallin 'Greek key'" evidence="4">
    <location>
        <begin position="82"/>
        <end position="122"/>
    </location>
</feature>
<sequence length="221" mass="24212">MLKTPFSKSLPLAMLGVAAFALPASADWGRYQDASYRGGGGGVILHADARFSGAGVRINGAEPDLSRLRFNDRASSITLRSGAWELCTDANFRGRCEIVDSSTARLNAYRLNDNVSSLRPVSYRGDRGKGHRGRRGGELVLFQDSAQRGQAIEISHDVADLSQYRFNDRASSFLITGGTWQVCEHANFRGRCEVLQAGAGDLKPIRMNDNISSIRAYRGRR</sequence>
<feature type="signal peptide" evidence="3">
    <location>
        <begin position="1"/>
        <end position="26"/>
    </location>
</feature>
<evidence type="ECO:0000313" key="5">
    <source>
        <dbReference type="EMBL" id="KCZ64546.1"/>
    </source>
</evidence>
<name>A0A059EA18_9PROT</name>
<dbReference type="STRING" id="1280948.HY36_13205"/>
<dbReference type="RefSeq" id="WP_051602497.1">
    <property type="nucleotide sequence ID" value="NZ_AWFH01000003.1"/>
</dbReference>
<dbReference type="OrthoDB" id="7186950at2"/>
<dbReference type="SUPFAM" id="SSF49695">
    <property type="entry name" value="gamma-Crystallin-like"/>
    <property type="match status" value="2"/>
</dbReference>
<feature type="chain" id="PRO_5001571147" description="Beta/gamma crystallin 'Greek key' domain-containing protein" evidence="3">
    <location>
        <begin position="27"/>
        <end position="221"/>
    </location>
</feature>
<dbReference type="AlphaFoldDB" id="A0A059EA18"/>
<comment type="similarity">
    <text evidence="1">Belongs to the beta/gamma-crystallin family.</text>
</comment>